<dbReference type="EMBL" id="JAVDYJ010000001">
    <property type="protein sequence ID" value="MDR7346449.1"/>
    <property type="molecule type" value="Genomic_DNA"/>
</dbReference>
<keyword evidence="1" id="KW-0378">Hydrolase</keyword>
<evidence type="ECO:0000313" key="2">
    <source>
        <dbReference type="EMBL" id="MDR7346449.1"/>
    </source>
</evidence>
<dbReference type="Pfam" id="PF00300">
    <property type="entry name" value="His_Phos_1"/>
    <property type="match status" value="1"/>
</dbReference>
<reference evidence="2 3" key="1">
    <citation type="submission" date="2023-07" db="EMBL/GenBank/DDBJ databases">
        <title>Sequencing the genomes of 1000 actinobacteria strains.</title>
        <authorList>
            <person name="Klenk H.-P."/>
        </authorList>
    </citation>
    <scope>NUCLEOTIDE SEQUENCE [LARGE SCALE GENOMIC DNA]</scope>
    <source>
        <strain evidence="2 3">DSM 22966</strain>
    </source>
</reference>
<organism evidence="2 3">
    <name type="scientific">Enteractinococcus fodinae</name>
    <dbReference type="NCBI Taxonomy" id="684663"/>
    <lineage>
        <taxon>Bacteria</taxon>
        <taxon>Bacillati</taxon>
        <taxon>Actinomycetota</taxon>
        <taxon>Actinomycetes</taxon>
        <taxon>Micrococcales</taxon>
        <taxon>Micrococcaceae</taxon>
    </lineage>
</organism>
<dbReference type="InterPro" id="IPR013078">
    <property type="entry name" value="His_Pase_superF_clade-1"/>
</dbReference>
<dbReference type="PANTHER" id="PTHR46517">
    <property type="entry name" value="FRUCTOSE-2,6-BISPHOSPHATASE TIGAR"/>
    <property type="match status" value="1"/>
</dbReference>
<dbReference type="Gene3D" id="3.40.50.1240">
    <property type="entry name" value="Phosphoglycerate mutase-like"/>
    <property type="match status" value="1"/>
</dbReference>
<dbReference type="SUPFAM" id="SSF53254">
    <property type="entry name" value="Phosphoglycerate mutase-like"/>
    <property type="match status" value="1"/>
</dbReference>
<dbReference type="InterPro" id="IPR029033">
    <property type="entry name" value="His_PPase_superfam"/>
</dbReference>
<evidence type="ECO:0000313" key="3">
    <source>
        <dbReference type="Proteomes" id="UP001183794"/>
    </source>
</evidence>
<dbReference type="RefSeq" id="WP_310171451.1">
    <property type="nucleotide sequence ID" value="NZ_BAABHE010000002.1"/>
</dbReference>
<dbReference type="Proteomes" id="UP001183794">
    <property type="component" value="Unassembled WGS sequence"/>
</dbReference>
<dbReference type="SMART" id="SM00855">
    <property type="entry name" value="PGAM"/>
    <property type="match status" value="1"/>
</dbReference>
<dbReference type="PANTHER" id="PTHR46517:SF1">
    <property type="entry name" value="FRUCTOSE-2,6-BISPHOSPHATASE TIGAR"/>
    <property type="match status" value="1"/>
</dbReference>
<sequence>MKWAFVRHGRTEWSRKRLLQGRTDNPLSAEGYFEATKAAQTLQRRGQWHAIYSSPLIRSVQTAQRVAEILGMARVQTLDNLIERDFGPAEGIHLADFDEETRMELMCAEESDEEVQHRALGAFRHIARHHPSQNVILVGHGTLFRLGLSAVLAYEHPPILNGDVLEFPADSFQNLEMEQPSQS</sequence>
<accession>A0ABU2B267</accession>
<comment type="caution">
    <text evidence="2">The sequence shown here is derived from an EMBL/GenBank/DDBJ whole genome shotgun (WGS) entry which is preliminary data.</text>
</comment>
<proteinExistence type="predicted"/>
<keyword evidence="3" id="KW-1185">Reference proteome</keyword>
<evidence type="ECO:0000256" key="1">
    <source>
        <dbReference type="ARBA" id="ARBA00022801"/>
    </source>
</evidence>
<dbReference type="CDD" id="cd07067">
    <property type="entry name" value="HP_PGM_like"/>
    <property type="match status" value="1"/>
</dbReference>
<protein>
    <submittedName>
        <fullName evidence="2">Broad specificity phosphatase PhoE</fullName>
    </submittedName>
</protein>
<gene>
    <name evidence="2" type="ORF">J2S62_000706</name>
</gene>
<name>A0ABU2B267_9MICC</name>
<dbReference type="InterPro" id="IPR051695">
    <property type="entry name" value="Phosphoglycerate_Mutase"/>
</dbReference>